<accession>A0A0D2MLU6</accession>
<dbReference type="EMBL" id="KN817534">
    <property type="protein sequence ID" value="KJA24863.1"/>
    <property type="molecule type" value="Genomic_DNA"/>
</dbReference>
<sequence>MFRAIFRRPPNTSSATLKGLRLACSFSTTRPTRQLSPSVGRRPPLHRCSQLKGMVKRTYATTEDAPFPHKETAHSEEVPHDAWVAILENTVSAPWLGVRPHTPERILERAFTLILQILLSLNMPRDPEAAQAFFFAFENAPVSPDSDIGRARRAIATLARIVIDDITSIPENSLLRKEHPNIFALHGALVPLVDLHLRDPSGSVGDWKAFWTRAESPIFELNTELHNSGFGKDLDELMEAAKNEEKNEQEGGRPK</sequence>
<keyword evidence="2" id="KW-1185">Reference proteome</keyword>
<protein>
    <submittedName>
        <fullName evidence="1">Uncharacterized protein</fullName>
    </submittedName>
</protein>
<evidence type="ECO:0000313" key="2">
    <source>
        <dbReference type="Proteomes" id="UP000054270"/>
    </source>
</evidence>
<dbReference type="AlphaFoldDB" id="A0A0D2MLU6"/>
<organism evidence="1 2">
    <name type="scientific">Hypholoma sublateritium (strain FD-334 SS-4)</name>
    <dbReference type="NCBI Taxonomy" id="945553"/>
    <lineage>
        <taxon>Eukaryota</taxon>
        <taxon>Fungi</taxon>
        <taxon>Dikarya</taxon>
        <taxon>Basidiomycota</taxon>
        <taxon>Agaricomycotina</taxon>
        <taxon>Agaricomycetes</taxon>
        <taxon>Agaricomycetidae</taxon>
        <taxon>Agaricales</taxon>
        <taxon>Agaricineae</taxon>
        <taxon>Strophariaceae</taxon>
        <taxon>Hypholoma</taxon>
    </lineage>
</organism>
<name>A0A0D2MLU6_HYPSF</name>
<dbReference type="OrthoDB" id="3177611at2759"/>
<gene>
    <name evidence="1" type="ORF">HYPSUDRAFT_65167</name>
</gene>
<reference evidence="2" key="1">
    <citation type="submission" date="2014-04" db="EMBL/GenBank/DDBJ databases">
        <title>Evolutionary Origins and Diversification of the Mycorrhizal Mutualists.</title>
        <authorList>
            <consortium name="DOE Joint Genome Institute"/>
            <consortium name="Mycorrhizal Genomics Consortium"/>
            <person name="Kohler A."/>
            <person name="Kuo A."/>
            <person name="Nagy L.G."/>
            <person name="Floudas D."/>
            <person name="Copeland A."/>
            <person name="Barry K.W."/>
            <person name="Cichocki N."/>
            <person name="Veneault-Fourrey C."/>
            <person name="LaButti K."/>
            <person name="Lindquist E.A."/>
            <person name="Lipzen A."/>
            <person name="Lundell T."/>
            <person name="Morin E."/>
            <person name="Murat C."/>
            <person name="Riley R."/>
            <person name="Ohm R."/>
            <person name="Sun H."/>
            <person name="Tunlid A."/>
            <person name="Henrissat B."/>
            <person name="Grigoriev I.V."/>
            <person name="Hibbett D.S."/>
            <person name="Martin F."/>
        </authorList>
    </citation>
    <scope>NUCLEOTIDE SEQUENCE [LARGE SCALE GENOMIC DNA]</scope>
    <source>
        <strain evidence="2">FD-334 SS-4</strain>
    </source>
</reference>
<evidence type="ECO:0000313" key="1">
    <source>
        <dbReference type="EMBL" id="KJA24863.1"/>
    </source>
</evidence>
<dbReference type="OMA" id="FAFENAP"/>
<proteinExistence type="predicted"/>
<dbReference type="Proteomes" id="UP000054270">
    <property type="component" value="Unassembled WGS sequence"/>
</dbReference>